<organism evidence="1 2">
    <name type="scientific">Bacillus carboniphilus</name>
    <dbReference type="NCBI Taxonomy" id="86663"/>
    <lineage>
        <taxon>Bacteria</taxon>
        <taxon>Bacillati</taxon>
        <taxon>Bacillota</taxon>
        <taxon>Bacilli</taxon>
        <taxon>Bacillales</taxon>
        <taxon>Bacillaceae</taxon>
        <taxon>Bacillus</taxon>
    </lineage>
</organism>
<sequence length="62" mass="7288">MDLSFCFEILKKVKRELCLKIVGEDDTDRLKGSEYGDMGWTCSCYFSSLNSHYFYNKTNSRN</sequence>
<dbReference type="Proteomes" id="UP001500782">
    <property type="component" value="Unassembled WGS sequence"/>
</dbReference>
<accession>A0ABN0WCT0</accession>
<reference evidence="2" key="1">
    <citation type="journal article" date="2019" name="Int. J. Syst. Evol. Microbiol.">
        <title>The Global Catalogue of Microorganisms (GCM) 10K type strain sequencing project: providing services to taxonomists for standard genome sequencing and annotation.</title>
        <authorList>
            <consortium name="The Broad Institute Genomics Platform"/>
            <consortium name="The Broad Institute Genome Sequencing Center for Infectious Disease"/>
            <person name="Wu L."/>
            <person name="Ma J."/>
        </authorList>
    </citation>
    <scope>NUCLEOTIDE SEQUENCE [LARGE SCALE GENOMIC DNA]</scope>
    <source>
        <strain evidence="2">JCM 9731</strain>
    </source>
</reference>
<dbReference type="EMBL" id="BAAADJ010000023">
    <property type="protein sequence ID" value="GAA0333050.1"/>
    <property type="molecule type" value="Genomic_DNA"/>
</dbReference>
<keyword evidence="2" id="KW-1185">Reference proteome</keyword>
<proteinExistence type="predicted"/>
<evidence type="ECO:0000313" key="2">
    <source>
        <dbReference type="Proteomes" id="UP001500782"/>
    </source>
</evidence>
<protein>
    <submittedName>
        <fullName evidence="1">Uncharacterized protein</fullName>
    </submittedName>
</protein>
<comment type="caution">
    <text evidence="1">The sequence shown here is derived from an EMBL/GenBank/DDBJ whole genome shotgun (WGS) entry which is preliminary data.</text>
</comment>
<name>A0ABN0WCT0_9BACI</name>
<gene>
    <name evidence="1" type="ORF">GCM10008967_24710</name>
</gene>
<evidence type="ECO:0000313" key="1">
    <source>
        <dbReference type="EMBL" id="GAA0333050.1"/>
    </source>
</evidence>